<dbReference type="EMBL" id="JBHUKU010000014">
    <property type="protein sequence ID" value="MFD2461669.1"/>
    <property type="molecule type" value="Genomic_DNA"/>
</dbReference>
<accession>A0ABW5GLC0</accession>
<dbReference type="InterPro" id="IPR050266">
    <property type="entry name" value="AB_hydrolase_sf"/>
</dbReference>
<evidence type="ECO:0000256" key="1">
    <source>
        <dbReference type="SAM" id="MobiDB-lite"/>
    </source>
</evidence>
<dbReference type="InterPro" id="IPR029058">
    <property type="entry name" value="AB_hydrolase_fold"/>
</dbReference>
<organism evidence="3 4">
    <name type="scientific">Amycolatopsis samaneae</name>
    <dbReference type="NCBI Taxonomy" id="664691"/>
    <lineage>
        <taxon>Bacteria</taxon>
        <taxon>Bacillati</taxon>
        <taxon>Actinomycetota</taxon>
        <taxon>Actinomycetes</taxon>
        <taxon>Pseudonocardiales</taxon>
        <taxon>Pseudonocardiaceae</taxon>
        <taxon>Amycolatopsis</taxon>
    </lineage>
</organism>
<gene>
    <name evidence="3" type="ORF">ACFSYJ_23890</name>
</gene>
<dbReference type="Pfam" id="PF12697">
    <property type="entry name" value="Abhydrolase_6"/>
    <property type="match status" value="1"/>
</dbReference>
<name>A0ABW5GLC0_9PSEU</name>
<dbReference type="PANTHER" id="PTHR43798:SF33">
    <property type="entry name" value="HYDROLASE, PUTATIVE (AFU_ORTHOLOGUE AFUA_2G14860)-RELATED"/>
    <property type="match status" value="1"/>
</dbReference>
<dbReference type="RefSeq" id="WP_345390323.1">
    <property type="nucleotide sequence ID" value="NZ_BAABHG010000004.1"/>
</dbReference>
<dbReference type="Proteomes" id="UP001597419">
    <property type="component" value="Unassembled WGS sequence"/>
</dbReference>
<feature type="region of interest" description="Disordered" evidence="1">
    <location>
        <begin position="1"/>
        <end position="26"/>
    </location>
</feature>
<keyword evidence="3" id="KW-0378">Hydrolase</keyword>
<comment type="caution">
    <text evidence="3">The sequence shown here is derived from an EMBL/GenBank/DDBJ whole genome shotgun (WGS) entry which is preliminary data.</text>
</comment>
<sequence length="338" mass="35772">MYRTGVGTAPPPADRAAPLSFPDRDPRVAAMTRNSTFPRRFRRAGAAFTAGAVLVGTLAACASPAAQSPAAPSPTSVPVTTASPPTDPTVRKVTNHGHELAFHVTPGRLPAIVLDAGGGADSSYWKDLVPRLARDTGSEIITYDRAGTGASDEVPGPWKVQDAVSDLEAGLTQLGATKDVMLVSHSLAGEIATYFANRNPRWVTGAVLVDASLPTFYTDGEVARIEAVNAKQIEELKKQPSTKQNRQLLAVAEGYGDLHRAYHKISWPESVPATVIVSAKTPFDTPDDAQAWRDAQARFAASAPNRELAVAGNSSHEIPVDRPDVVLKAVVDMAKKLG</sequence>
<dbReference type="PANTHER" id="PTHR43798">
    <property type="entry name" value="MONOACYLGLYCEROL LIPASE"/>
    <property type="match status" value="1"/>
</dbReference>
<dbReference type="Gene3D" id="3.40.50.1820">
    <property type="entry name" value="alpha/beta hydrolase"/>
    <property type="match status" value="1"/>
</dbReference>
<reference evidence="4" key="1">
    <citation type="journal article" date="2019" name="Int. J. Syst. Evol. Microbiol.">
        <title>The Global Catalogue of Microorganisms (GCM) 10K type strain sequencing project: providing services to taxonomists for standard genome sequencing and annotation.</title>
        <authorList>
            <consortium name="The Broad Institute Genomics Platform"/>
            <consortium name="The Broad Institute Genome Sequencing Center for Infectious Disease"/>
            <person name="Wu L."/>
            <person name="Ma J."/>
        </authorList>
    </citation>
    <scope>NUCLEOTIDE SEQUENCE [LARGE SCALE GENOMIC DNA]</scope>
    <source>
        <strain evidence="4">CGMCC 4.7643</strain>
    </source>
</reference>
<dbReference type="GO" id="GO:0016787">
    <property type="term" value="F:hydrolase activity"/>
    <property type="evidence" value="ECO:0007669"/>
    <property type="project" value="UniProtKB-KW"/>
</dbReference>
<dbReference type="InterPro" id="IPR000073">
    <property type="entry name" value="AB_hydrolase_1"/>
</dbReference>
<dbReference type="SUPFAM" id="SSF53474">
    <property type="entry name" value="alpha/beta-Hydrolases"/>
    <property type="match status" value="1"/>
</dbReference>
<feature type="region of interest" description="Disordered" evidence="1">
    <location>
        <begin position="65"/>
        <end position="87"/>
    </location>
</feature>
<evidence type="ECO:0000313" key="3">
    <source>
        <dbReference type="EMBL" id="MFD2461669.1"/>
    </source>
</evidence>
<evidence type="ECO:0000259" key="2">
    <source>
        <dbReference type="Pfam" id="PF12697"/>
    </source>
</evidence>
<keyword evidence="4" id="KW-1185">Reference proteome</keyword>
<protein>
    <submittedName>
        <fullName evidence="3">Alpha/beta fold hydrolase</fullName>
    </submittedName>
</protein>
<feature type="domain" description="AB hydrolase-1" evidence="2">
    <location>
        <begin position="112"/>
        <end position="328"/>
    </location>
</feature>
<feature type="compositionally biased region" description="Low complexity" evidence="1">
    <location>
        <begin position="65"/>
        <end position="84"/>
    </location>
</feature>
<evidence type="ECO:0000313" key="4">
    <source>
        <dbReference type="Proteomes" id="UP001597419"/>
    </source>
</evidence>
<proteinExistence type="predicted"/>